<evidence type="ECO:0000313" key="1">
    <source>
        <dbReference type="EMBL" id="EXC26741.1"/>
    </source>
</evidence>
<organism evidence="1 2">
    <name type="scientific">Morus notabilis</name>
    <dbReference type="NCBI Taxonomy" id="981085"/>
    <lineage>
        <taxon>Eukaryota</taxon>
        <taxon>Viridiplantae</taxon>
        <taxon>Streptophyta</taxon>
        <taxon>Embryophyta</taxon>
        <taxon>Tracheophyta</taxon>
        <taxon>Spermatophyta</taxon>
        <taxon>Magnoliopsida</taxon>
        <taxon>eudicotyledons</taxon>
        <taxon>Gunneridae</taxon>
        <taxon>Pentapetalae</taxon>
        <taxon>rosids</taxon>
        <taxon>fabids</taxon>
        <taxon>Rosales</taxon>
        <taxon>Moraceae</taxon>
        <taxon>Moreae</taxon>
        <taxon>Morus</taxon>
    </lineage>
</organism>
<dbReference type="Proteomes" id="UP000030645">
    <property type="component" value="Unassembled WGS sequence"/>
</dbReference>
<protein>
    <submittedName>
        <fullName evidence="1">Uncharacterized protein</fullName>
    </submittedName>
</protein>
<dbReference type="AlphaFoldDB" id="W9SG07"/>
<accession>W9SG07</accession>
<evidence type="ECO:0000313" key="2">
    <source>
        <dbReference type="Proteomes" id="UP000030645"/>
    </source>
</evidence>
<proteinExistence type="predicted"/>
<dbReference type="EMBL" id="KE346119">
    <property type="protein sequence ID" value="EXC26741.1"/>
    <property type="molecule type" value="Genomic_DNA"/>
</dbReference>
<gene>
    <name evidence="1" type="ORF">L484_023356</name>
</gene>
<keyword evidence="2" id="KW-1185">Reference proteome</keyword>
<sequence length="50" mass="5127">MAWRFKIGVSSVVAAGWVSAGGNEEETNVLVGVLDLGSDVAIGSRVAGMY</sequence>
<name>W9SG07_9ROSA</name>
<reference evidence="2" key="1">
    <citation type="submission" date="2013-01" db="EMBL/GenBank/DDBJ databases">
        <title>Draft Genome Sequence of a Mulberry Tree, Morus notabilis C.K. Schneid.</title>
        <authorList>
            <person name="He N."/>
            <person name="Zhao S."/>
        </authorList>
    </citation>
    <scope>NUCLEOTIDE SEQUENCE</scope>
</reference>